<gene>
    <name evidence="2" type="ORF">CYLTODRAFT_493158</name>
</gene>
<feature type="region of interest" description="Disordered" evidence="1">
    <location>
        <begin position="200"/>
        <end position="222"/>
    </location>
</feature>
<protein>
    <submittedName>
        <fullName evidence="2">Uncharacterized protein</fullName>
    </submittedName>
</protein>
<organism evidence="2 3">
    <name type="scientific">Cylindrobasidium torrendii FP15055 ss-10</name>
    <dbReference type="NCBI Taxonomy" id="1314674"/>
    <lineage>
        <taxon>Eukaryota</taxon>
        <taxon>Fungi</taxon>
        <taxon>Dikarya</taxon>
        <taxon>Basidiomycota</taxon>
        <taxon>Agaricomycotina</taxon>
        <taxon>Agaricomycetes</taxon>
        <taxon>Agaricomycetidae</taxon>
        <taxon>Agaricales</taxon>
        <taxon>Marasmiineae</taxon>
        <taxon>Physalacriaceae</taxon>
        <taxon>Cylindrobasidium</taxon>
    </lineage>
</organism>
<feature type="compositionally biased region" description="Low complexity" evidence="1">
    <location>
        <begin position="200"/>
        <end position="214"/>
    </location>
</feature>
<evidence type="ECO:0000313" key="2">
    <source>
        <dbReference type="EMBL" id="KIY64386.1"/>
    </source>
</evidence>
<reference evidence="2 3" key="1">
    <citation type="journal article" date="2015" name="Fungal Genet. Biol.">
        <title>Evolution of novel wood decay mechanisms in Agaricales revealed by the genome sequences of Fistulina hepatica and Cylindrobasidium torrendii.</title>
        <authorList>
            <person name="Floudas D."/>
            <person name="Held B.W."/>
            <person name="Riley R."/>
            <person name="Nagy L.G."/>
            <person name="Koehler G."/>
            <person name="Ransdell A.S."/>
            <person name="Younus H."/>
            <person name="Chow J."/>
            <person name="Chiniquy J."/>
            <person name="Lipzen A."/>
            <person name="Tritt A."/>
            <person name="Sun H."/>
            <person name="Haridas S."/>
            <person name="LaButti K."/>
            <person name="Ohm R.A."/>
            <person name="Kues U."/>
            <person name="Blanchette R.A."/>
            <person name="Grigoriev I.V."/>
            <person name="Minto R.E."/>
            <person name="Hibbett D.S."/>
        </authorList>
    </citation>
    <scope>NUCLEOTIDE SEQUENCE [LARGE SCALE GENOMIC DNA]</scope>
    <source>
        <strain evidence="2 3">FP15055 ss-10</strain>
    </source>
</reference>
<evidence type="ECO:0000256" key="1">
    <source>
        <dbReference type="SAM" id="MobiDB-lite"/>
    </source>
</evidence>
<name>A0A0D7B4E3_9AGAR</name>
<sequence>MLYRSEDISFSPIFYEGVEIRLCGDSQHPSVEDLECYGGLFAGDFGRLMDSPMNLIRVQPTVKSWIRRHDIVFVPHDTTLRGILGLYSRNSGLDVYERQRFDQMPAISNTVYTLAHGISRKLDRRLFTRHPVTGIVTEHKFPYTTLPEFQLTAHPCIVHMHANDLMDRRQDFPSSVASELAKFLMEDPFDWRDLPRSPCTSITSDTSSSSSSSDSLRKVHRPSIRTVCKRSRPLELLDANTLPGRYYSGAVKNATRESTRIVDEGRPVKKLRLSPRVMRKPLRVLTQRSCQRPAWR</sequence>
<dbReference type="AlphaFoldDB" id="A0A0D7B4E3"/>
<evidence type="ECO:0000313" key="3">
    <source>
        <dbReference type="Proteomes" id="UP000054007"/>
    </source>
</evidence>
<proteinExistence type="predicted"/>
<dbReference type="EMBL" id="KN880638">
    <property type="protein sequence ID" value="KIY64386.1"/>
    <property type="molecule type" value="Genomic_DNA"/>
</dbReference>
<dbReference type="Proteomes" id="UP000054007">
    <property type="component" value="Unassembled WGS sequence"/>
</dbReference>
<keyword evidence="3" id="KW-1185">Reference proteome</keyword>
<accession>A0A0D7B4E3</accession>